<keyword evidence="3" id="KW-1185">Reference proteome</keyword>
<protein>
    <submittedName>
        <fullName evidence="2">Uncharacterized protein</fullName>
    </submittedName>
</protein>
<gene>
    <name evidence="2" type="ORF">SAMN04489732_129136</name>
</gene>
<keyword evidence="1" id="KW-0812">Transmembrane</keyword>
<dbReference type="STRING" id="394193.SAMN04489732_129136"/>
<evidence type="ECO:0000313" key="3">
    <source>
        <dbReference type="Proteomes" id="UP000198582"/>
    </source>
</evidence>
<dbReference type="AlphaFoldDB" id="A0A1H8YND0"/>
<organism evidence="2 3">
    <name type="scientific">Amycolatopsis saalfeldensis</name>
    <dbReference type="NCBI Taxonomy" id="394193"/>
    <lineage>
        <taxon>Bacteria</taxon>
        <taxon>Bacillati</taxon>
        <taxon>Actinomycetota</taxon>
        <taxon>Actinomycetes</taxon>
        <taxon>Pseudonocardiales</taxon>
        <taxon>Pseudonocardiaceae</taxon>
        <taxon>Amycolatopsis</taxon>
    </lineage>
</organism>
<evidence type="ECO:0000256" key="1">
    <source>
        <dbReference type="SAM" id="Phobius"/>
    </source>
</evidence>
<evidence type="ECO:0000313" key="2">
    <source>
        <dbReference type="EMBL" id="SEP53690.1"/>
    </source>
</evidence>
<name>A0A1H8YND0_9PSEU</name>
<dbReference type="EMBL" id="FOEF01000029">
    <property type="protein sequence ID" value="SEP53690.1"/>
    <property type="molecule type" value="Genomic_DNA"/>
</dbReference>
<feature type="transmembrane region" description="Helical" evidence="1">
    <location>
        <begin position="87"/>
        <end position="108"/>
    </location>
</feature>
<sequence>MRYEKELDALTAEIHRLGDHFADVVNHGDDDTSAAEACRAQIAAVAARRDMLRNLGGPALDAADAEIREAATICDRVYKRSVDSVTLSLWLATALGGASLAALAATVFLAHPVWPVLLVCAVVLLGVAGWRIHDFIRLARVYFQAENASEAAQKRRSEIIARIEEGMTAAAESGRI</sequence>
<accession>A0A1H8YND0</accession>
<proteinExistence type="predicted"/>
<dbReference type="Proteomes" id="UP000198582">
    <property type="component" value="Unassembled WGS sequence"/>
</dbReference>
<feature type="transmembrane region" description="Helical" evidence="1">
    <location>
        <begin position="114"/>
        <end position="132"/>
    </location>
</feature>
<dbReference type="RefSeq" id="WP_091628513.1">
    <property type="nucleotide sequence ID" value="NZ_FOEF01000029.1"/>
</dbReference>
<reference evidence="2 3" key="1">
    <citation type="submission" date="2016-10" db="EMBL/GenBank/DDBJ databases">
        <authorList>
            <person name="de Groot N.N."/>
        </authorList>
    </citation>
    <scope>NUCLEOTIDE SEQUENCE [LARGE SCALE GENOMIC DNA]</scope>
    <source>
        <strain evidence="2 3">DSM 44993</strain>
    </source>
</reference>
<keyword evidence="1" id="KW-1133">Transmembrane helix</keyword>
<keyword evidence="1" id="KW-0472">Membrane</keyword>